<evidence type="ECO:0008006" key="3">
    <source>
        <dbReference type="Google" id="ProtNLM"/>
    </source>
</evidence>
<comment type="caution">
    <text evidence="1">The sequence shown here is derived from an EMBL/GenBank/DDBJ whole genome shotgun (WGS) entry which is preliminary data.</text>
</comment>
<reference evidence="1 2" key="1">
    <citation type="submission" date="2016-10" db="EMBL/GenBank/DDBJ databases">
        <authorList>
            <person name="Varghese N."/>
            <person name="Submissions S."/>
        </authorList>
    </citation>
    <scope>NUCLEOTIDE SEQUENCE [LARGE SCALE GENOMIC DNA]</scope>
    <source>
        <strain evidence="1 2">NLAE-zl-C196</strain>
    </source>
</reference>
<dbReference type="RefSeq" id="WP_074663246.1">
    <property type="nucleotide sequence ID" value="NZ_FOIO01000035.1"/>
</dbReference>
<evidence type="ECO:0000313" key="1">
    <source>
        <dbReference type="EMBL" id="SET92062.1"/>
    </source>
</evidence>
<gene>
    <name evidence="1" type="ORF">SAMN05216521_103520</name>
</gene>
<protein>
    <recommendedName>
        <fullName evidence="3">PcfB family protein</fullName>
    </recommendedName>
</protein>
<organism evidence="1 2">
    <name type="scientific">Enterocloster clostridioformis</name>
    <dbReference type="NCBI Taxonomy" id="1531"/>
    <lineage>
        <taxon>Bacteria</taxon>
        <taxon>Bacillati</taxon>
        <taxon>Bacillota</taxon>
        <taxon>Clostridia</taxon>
        <taxon>Lachnospirales</taxon>
        <taxon>Lachnospiraceae</taxon>
        <taxon>Enterocloster</taxon>
    </lineage>
</organism>
<sequence length="160" mass="18036">MQEEVENKSVALSIKATKLTGNVLKAALLKALAEMEKKQKNPKVYKGKQSVKHLVRQGAGVSNIEITDGNIKSFERVARKYGIDFALKRDTSSQPPRYLVFFKSKDADALTAAFREYSGKVVKNQSKEKPSIRKQLSQLQEVVKEMANSLSRNKHQEVDR</sequence>
<name>A0A1I0I8F7_9FIRM</name>
<evidence type="ECO:0000313" key="2">
    <source>
        <dbReference type="Proteomes" id="UP000182121"/>
    </source>
</evidence>
<proteinExistence type="predicted"/>
<dbReference type="EMBL" id="FOIO01000035">
    <property type="protein sequence ID" value="SET92062.1"/>
    <property type="molecule type" value="Genomic_DNA"/>
</dbReference>
<dbReference type="AlphaFoldDB" id="A0A1I0I8F7"/>
<accession>A0A1I0I8F7</accession>
<dbReference type="Pfam" id="PF12687">
    <property type="entry name" value="DUF3801"/>
    <property type="match status" value="1"/>
</dbReference>
<dbReference type="InterPro" id="IPR024234">
    <property type="entry name" value="DUF3801"/>
</dbReference>
<dbReference type="Proteomes" id="UP000182121">
    <property type="component" value="Unassembled WGS sequence"/>
</dbReference>